<name>A0A6L9S212_9ACTN</name>
<keyword evidence="4 7" id="KW-0573">Peptidoglycan synthesis</keyword>
<dbReference type="Gene3D" id="2.60.40.3710">
    <property type="match status" value="1"/>
</dbReference>
<evidence type="ECO:0000256" key="7">
    <source>
        <dbReference type="PROSITE-ProRule" id="PRU01373"/>
    </source>
</evidence>
<dbReference type="RefSeq" id="WP_163732323.1">
    <property type="nucleotide sequence ID" value="NZ_JAAGOA010000002.1"/>
</dbReference>
<evidence type="ECO:0000256" key="5">
    <source>
        <dbReference type="ARBA" id="ARBA00023315"/>
    </source>
</evidence>
<protein>
    <submittedName>
        <fullName evidence="10">L,D-transpeptidase</fullName>
    </submittedName>
</protein>
<evidence type="ECO:0000256" key="6">
    <source>
        <dbReference type="ARBA" id="ARBA00023316"/>
    </source>
</evidence>
<dbReference type="InterPro" id="IPR050979">
    <property type="entry name" value="LD-transpeptidase"/>
</dbReference>
<keyword evidence="3 7" id="KW-0133">Cell shape</keyword>
<evidence type="ECO:0000259" key="9">
    <source>
        <dbReference type="PROSITE" id="PS52029"/>
    </source>
</evidence>
<dbReference type="GO" id="GO:0016746">
    <property type="term" value="F:acyltransferase activity"/>
    <property type="evidence" value="ECO:0007669"/>
    <property type="project" value="UniProtKB-KW"/>
</dbReference>
<feature type="chain" id="PRO_5039544144" evidence="8">
    <location>
        <begin position="29"/>
        <end position="406"/>
    </location>
</feature>
<evidence type="ECO:0000256" key="4">
    <source>
        <dbReference type="ARBA" id="ARBA00022984"/>
    </source>
</evidence>
<organism evidence="10 11">
    <name type="scientific">Phytoactinopolyspora halotolerans</name>
    <dbReference type="NCBI Taxonomy" id="1981512"/>
    <lineage>
        <taxon>Bacteria</taxon>
        <taxon>Bacillati</taxon>
        <taxon>Actinomycetota</taxon>
        <taxon>Actinomycetes</taxon>
        <taxon>Jiangellales</taxon>
        <taxon>Jiangellaceae</taxon>
        <taxon>Phytoactinopolyspora</taxon>
    </lineage>
</organism>
<dbReference type="Pfam" id="PF03734">
    <property type="entry name" value="YkuD"/>
    <property type="match status" value="1"/>
</dbReference>
<dbReference type="InterPro" id="IPR038063">
    <property type="entry name" value="Transpep_catalytic_dom"/>
</dbReference>
<dbReference type="Proteomes" id="UP000475214">
    <property type="component" value="Unassembled WGS sequence"/>
</dbReference>
<dbReference type="GO" id="GO:0071555">
    <property type="term" value="P:cell wall organization"/>
    <property type="evidence" value="ECO:0007669"/>
    <property type="project" value="UniProtKB-UniRule"/>
</dbReference>
<dbReference type="CDD" id="cd16913">
    <property type="entry name" value="YkuD_like"/>
    <property type="match status" value="1"/>
</dbReference>
<keyword evidence="11" id="KW-1185">Reference proteome</keyword>
<comment type="pathway">
    <text evidence="1 7">Cell wall biogenesis; peptidoglycan biosynthesis.</text>
</comment>
<feature type="signal peptide" evidence="8">
    <location>
        <begin position="1"/>
        <end position="28"/>
    </location>
</feature>
<dbReference type="Pfam" id="PF17964">
    <property type="entry name" value="Big_10"/>
    <property type="match status" value="1"/>
</dbReference>
<dbReference type="Gene3D" id="2.60.40.3780">
    <property type="match status" value="1"/>
</dbReference>
<gene>
    <name evidence="10" type="ORF">G1H10_02675</name>
</gene>
<dbReference type="SUPFAM" id="SSF141523">
    <property type="entry name" value="L,D-transpeptidase catalytic domain-like"/>
    <property type="match status" value="1"/>
</dbReference>
<dbReference type="InterPro" id="IPR005490">
    <property type="entry name" value="LD_TPept_cat_dom"/>
</dbReference>
<evidence type="ECO:0000256" key="1">
    <source>
        <dbReference type="ARBA" id="ARBA00004752"/>
    </source>
</evidence>
<dbReference type="Gene3D" id="2.40.440.10">
    <property type="entry name" value="L,D-transpeptidase catalytic domain-like"/>
    <property type="match status" value="1"/>
</dbReference>
<proteinExistence type="predicted"/>
<dbReference type="GO" id="GO:0018104">
    <property type="term" value="P:peptidoglycan-protein cross-linking"/>
    <property type="evidence" value="ECO:0007669"/>
    <property type="project" value="TreeGrafter"/>
</dbReference>
<dbReference type="AlphaFoldDB" id="A0A6L9S212"/>
<comment type="caution">
    <text evidence="10">The sequence shown here is derived from an EMBL/GenBank/DDBJ whole genome shotgun (WGS) entry which is preliminary data.</text>
</comment>
<dbReference type="InterPro" id="IPR041280">
    <property type="entry name" value="Big_10"/>
</dbReference>
<evidence type="ECO:0000313" key="11">
    <source>
        <dbReference type="Proteomes" id="UP000475214"/>
    </source>
</evidence>
<keyword evidence="6 7" id="KW-0961">Cell wall biogenesis/degradation</keyword>
<dbReference type="GO" id="GO:0005576">
    <property type="term" value="C:extracellular region"/>
    <property type="evidence" value="ECO:0007669"/>
    <property type="project" value="TreeGrafter"/>
</dbReference>
<dbReference type="GO" id="GO:0071972">
    <property type="term" value="F:peptidoglycan L,D-transpeptidase activity"/>
    <property type="evidence" value="ECO:0007669"/>
    <property type="project" value="TreeGrafter"/>
</dbReference>
<keyword evidence="5" id="KW-0012">Acyltransferase</keyword>
<reference evidence="10 11" key="1">
    <citation type="submission" date="2020-02" db="EMBL/GenBank/DDBJ databases">
        <authorList>
            <person name="Li X.-J."/>
            <person name="Han X.-M."/>
        </authorList>
    </citation>
    <scope>NUCLEOTIDE SEQUENCE [LARGE SCALE GENOMIC DNA]</scope>
    <source>
        <strain evidence="10 11">CCTCC AB 2017055</strain>
    </source>
</reference>
<feature type="active site" description="Nucleophile" evidence="7">
    <location>
        <position position="340"/>
    </location>
</feature>
<keyword evidence="8" id="KW-0732">Signal</keyword>
<evidence type="ECO:0000256" key="3">
    <source>
        <dbReference type="ARBA" id="ARBA00022960"/>
    </source>
</evidence>
<evidence type="ECO:0000256" key="2">
    <source>
        <dbReference type="ARBA" id="ARBA00022679"/>
    </source>
</evidence>
<feature type="active site" description="Proton donor/acceptor" evidence="7">
    <location>
        <position position="322"/>
    </location>
</feature>
<feature type="domain" description="L,D-TPase catalytic" evidence="9">
    <location>
        <begin position="237"/>
        <end position="364"/>
    </location>
</feature>
<accession>A0A6L9S212</accession>
<dbReference type="CDD" id="cd13432">
    <property type="entry name" value="LDT_IgD_like_2"/>
    <property type="match status" value="1"/>
</dbReference>
<sequence>MHRTHRSRRGLAAGCVSLALALTLAACGGDDSELPTHARQVHALTQLKDLDDTVDFSEPLSLEISAGQIESVEVVSTDGDRLEGQVNDDGRTWSSANRPEPGADYEITVAAADQFGESHTFSDQVSVAEVPDGERLTLAMLPSNESEVGVGAPIVVQFDQPVTDREAVERHMHVSSDPQVVGSWHWVNDQEARFRPKEYWPAGTQVALDLDLNGVQAGENLWGGRSYHLEFQVGSAQIAEVNADTYRMDVKVDGEREYRWNTSLGAPDFATRNGTYVVLEKFEERNMTSCNANITCDESDPDYYDVDTDWAVRLSYSGTFVHSAPWSEESQGEDNVSHGCINLNDKNGETFFNMVRYGDVVTVKNSTRDANDLVQRGDPGMVDWNQSWKDYVAGSALGEEITTDEL</sequence>
<dbReference type="PROSITE" id="PS51257">
    <property type="entry name" value="PROKAR_LIPOPROTEIN"/>
    <property type="match status" value="1"/>
</dbReference>
<dbReference type="PROSITE" id="PS52029">
    <property type="entry name" value="LD_TPASE"/>
    <property type="match status" value="1"/>
</dbReference>
<dbReference type="GO" id="GO:0008360">
    <property type="term" value="P:regulation of cell shape"/>
    <property type="evidence" value="ECO:0007669"/>
    <property type="project" value="UniProtKB-UniRule"/>
</dbReference>
<evidence type="ECO:0000313" key="10">
    <source>
        <dbReference type="EMBL" id="NED99066.1"/>
    </source>
</evidence>
<dbReference type="PANTHER" id="PTHR30582:SF2">
    <property type="entry name" value="L,D-TRANSPEPTIDASE YCIB-RELATED"/>
    <property type="match status" value="1"/>
</dbReference>
<dbReference type="EMBL" id="JAAGOA010000002">
    <property type="protein sequence ID" value="NED99066.1"/>
    <property type="molecule type" value="Genomic_DNA"/>
</dbReference>
<evidence type="ECO:0000256" key="8">
    <source>
        <dbReference type="SAM" id="SignalP"/>
    </source>
</evidence>
<keyword evidence="2" id="KW-0808">Transferase</keyword>
<dbReference type="PANTHER" id="PTHR30582">
    <property type="entry name" value="L,D-TRANSPEPTIDASE"/>
    <property type="match status" value="1"/>
</dbReference>
<dbReference type="UniPathway" id="UPA00219"/>